<sequence>MARKPGWWYPWIFVAGFAVVFAVNMTMVKFATSTFSGLAVERAFEKGNAYNAEIAAERAQAGLGWTAAFGIAETTPEAGDVRVVRWRFTVSDRTGRPADGLVVAARIERPTVTGHDVDMSLRPTGPGTYEATTRLPFKGQWIVRLTATRPGQPAYRLRDRVQVP</sequence>
<protein>
    <submittedName>
        <fullName evidence="2">Predicted integral membrane protein linked to a cation pump</fullName>
    </submittedName>
</protein>
<dbReference type="InterPro" id="IPR008620">
    <property type="entry name" value="FixH"/>
</dbReference>
<evidence type="ECO:0000313" key="2">
    <source>
        <dbReference type="EMBL" id="SBW12312.1"/>
    </source>
</evidence>
<keyword evidence="1" id="KW-1133">Transmembrane helix</keyword>
<keyword evidence="1" id="KW-0812">Transmembrane</keyword>
<dbReference type="EMBL" id="FLUO01000002">
    <property type="protein sequence ID" value="SBW12312.1"/>
    <property type="molecule type" value="Genomic_DNA"/>
</dbReference>
<dbReference type="Pfam" id="PF05751">
    <property type="entry name" value="FixH"/>
    <property type="match status" value="1"/>
</dbReference>
<reference evidence="2" key="1">
    <citation type="submission" date="2016-04" db="EMBL/GenBank/DDBJ databases">
        <authorList>
            <person name="Evans L.H."/>
            <person name="Alamgir A."/>
            <person name="Owens N."/>
            <person name="Weber N.D."/>
            <person name="Virtaneva K."/>
            <person name="Barbian K."/>
            <person name="Babar A."/>
            <person name="Rosenke K."/>
        </authorList>
    </citation>
    <scope>NUCLEOTIDE SEQUENCE</scope>
    <source>
        <strain evidence="2">86</strain>
    </source>
</reference>
<dbReference type="AlphaFoldDB" id="A0A212KKY2"/>
<gene>
    <name evidence="2" type="ORF">KL86APRO_20549</name>
</gene>
<name>A0A212KKY2_9PROT</name>
<proteinExistence type="predicted"/>
<evidence type="ECO:0000256" key="1">
    <source>
        <dbReference type="SAM" id="Phobius"/>
    </source>
</evidence>
<keyword evidence="1" id="KW-0472">Membrane</keyword>
<organism evidence="2">
    <name type="scientific">uncultured Alphaproteobacteria bacterium</name>
    <dbReference type="NCBI Taxonomy" id="91750"/>
    <lineage>
        <taxon>Bacteria</taxon>
        <taxon>Pseudomonadati</taxon>
        <taxon>Pseudomonadota</taxon>
        <taxon>Alphaproteobacteria</taxon>
        <taxon>environmental samples</taxon>
    </lineage>
</organism>
<feature type="transmembrane region" description="Helical" evidence="1">
    <location>
        <begin position="6"/>
        <end position="28"/>
    </location>
</feature>
<accession>A0A212KKY2</accession>